<evidence type="ECO:0000313" key="2">
    <source>
        <dbReference type="Proteomes" id="UP000235388"/>
    </source>
</evidence>
<keyword evidence="2" id="KW-1185">Reference proteome</keyword>
<dbReference type="OrthoDB" id="5971175at2759"/>
<organism evidence="1 2">
    <name type="scientific">Puccinia coronata f. sp. avenae</name>
    <dbReference type="NCBI Taxonomy" id="200324"/>
    <lineage>
        <taxon>Eukaryota</taxon>
        <taxon>Fungi</taxon>
        <taxon>Dikarya</taxon>
        <taxon>Basidiomycota</taxon>
        <taxon>Pucciniomycotina</taxon>
        <taxon>Pucciniomycetes</taxon>
        <taxon>Pucciniales</taxon>
        <taxon>Pucciniaceae</taxon>
        <taxon>Puccinia</taxon>
    </lineage>
</organism>
<dbReference type="EMBL" id="PGCJ01000264">
    <property type="protein sequence ID" value="PLW35077.1"/>
    <property type="molecule type" value="Genomic_DNA"/>
</dbReference>
<protein>
    <submittedName>
        <fullName evidence="1">Uncharacterized protein</fullName>
    </submittedName>
</protein>
<comment type="caution">
    <text evidence="1">The sequence shown here is derived from an EMBL/GenBank/DDBJ whole genome shotgun (WGS) entry which is preliminary data.</text>
</comment>
<sequence>MRLVTQHNQFYFNSIGHIHYIQDTNVSYVGHPIPVDVTNIHTGHPLDATDTGHPLDVTDTSHPLDVTDTGHPLDVTDAGHPLDATNTSHPLDVTNTSHPLDVTDASHPLDVTNAGHPLDVTNTGHPLDVNDTGHPHDWEIWVLATRESAENLSPRFSEILGPRIPGLKNPESYGTGP</sequence>
<gene>
    <name evidence="1" type="ORF">PCANC_15091</name>
</gene>
<evidence type="ECO:0000313" key="1">
    <source>
        <dbReference type="EMBL" id="PLW35077.1"/>
    </source>
</evidence>
<dbReference type="STRING" id="200324.A0A2N5UBF6"/>
<proteinExistence type="predicted"/>
<reference evidence="1 2" key="1">
    <citation type="submission" date="2017-11" db="EMBL/GenBank/DDBJ databases">
        <title>De novo assembly and phasing of dikaryotic genomes from two isolates of Puccinia coronata f. sp. avenae, the causal agent of oat crown rust.</title>
        <authorList>
            <person name="Miller M.E."/>
            <person name="Zhang Y."/>
            <person name="Omidvar V."/>
            <person name="Sperschneider J."/>
            <person name="Schwessinger B."/>
            <person name="Raley C."/>
            <person name="Palmer J.M."/>
            <person name="Garnica D."/>
            <person name="Upadhyaya N."/>
            <person name="Rathjen J."/>
            <person name="Taylor J.M."/>
            <person name="Park R.F."/>
            <person name="Dodds P.N."/>
            <person name="Hirsch C.D."/>
            <person name="Kianian S.F."/>
            <person name="Figueroa M."/>
        </authorList>
    </citation>
    <scope>NUCLEOTIDE SEQUENCE [LARGE SCALE GENOMIC DNA]</scope>
    <source>
        <strain evidence="1">12NC29</strain>
    </source>
</reference>
<dbReference type="AlphaFoldDB" id="A0A2N5UBF6"/>
<dbReference type="Proteomes" id="UP000235388">
    <property type="component" value="Unassembled WGS sequence"/>
</dbReference>
<accession>A0A2N5UBF6</accession>
<name>A0A2N5UBF6_9BASI</name>